<dbReference type="Gene3D" id="3.30.160.60">
    <property type="entry name" value="Classic Zinc Finger"/>
    <property type="match status" value="1"/>
</dbReference>
<keyword evidence="5" id="KW-0418">Kinase</keyword>
<dbReference type="Pfam" id="PF00069">
    <property type="entry name" value="Pkinase"/>
    <property type="match status" value="1"/>
</dbReference>
<dbReference type="PANTHER" id="PTHR24359">
    <property type="entry name" value="SERINE/THREONINE-PROTEIN KINASE SBK1"/>
    <property type="match status" value="1"/>
</dbReference>
<dbReference type="PROSITE" id="PS50011">
    <property type="entry name" value="PROTEIN_KINASE_DOM"/>
    <property type="match status" value="1"/>
</dbReference>
<keyword evidence="5" id="KW-0808">Transferase</keyword>
<keyword evidence="1" id="KW-0863">Zinc-finger</keyword>
<dbReference type="EMBL" id="ML978123">
    <property type="protein sequence ID" value="KAF2101470.1"/>
    <property type="molecule type" value="Genomic_DNA"/>
</dbReference>
<feature type="region of interest" description="Disordered" evidence="2">
    <location>
        <begin position="1033"/>
        <end position="1052"/>
    </location>
</feature>
<dbReference type="Gene3D" id="3.30.200.20">
    <property type="entry name" value="Phosphorylase Kinase, domain 1"/>
    <property type="match status" value="1"/>
</dbReference>
<comment type="caution">
    <text evidence="5">The sequence shown here is derived from an EMBL/GenBank/DDBJ whole genome shotgun (WGS) entry which is preliminary data.</text>
</comment>
<feature type="domain" description="C2H2-type" evidence="4">
    <location>
        <begin position="1109"/>
        <end position="1129"/>
    </location>
</feature>
<dbReference type="CDD" id="cd00180">
    <property type="entry name" value="PKc"/>
    <property type="match status" value="1"/>
</dbReference>
<dbReference type="SMART" id="SM00220">
    <property type="entry name" value="S_TKc"/>
    <property type="match status" value="1"/>
</dbReference>
<dbReference type="Proteomes" id="UP000799772">
    <property type="component" value="Unassembled WGS sequence"/>
</dbReference>
<evidence type="ECO:0000313" key="6">
    <source>
        <dbReference type="Proteomes" id="UP000799772"/>
    </source>
</evidence>
<reference evidence="5" key="1">
    <citation type="journal article" date="2020" name="Stud. Mycol.">
        <title>101 Dothideomycetes genomes: a test case for predicting lifestyles and emergence of pathogens.</title>
        <authorList>
            <person name="Haridas S."/>
            <person name="Albert R."/>
            <person name="Binder M."/>
            <person name="Bloem J."/>
            <person name="Labutti K."/>
            <person name="Salamov A."/>
            <person name="Andreopoulos B."/>
            <person name="Baker S."/>
            <person name="Barry K."/>
            <person name="Bills G."/>
            <person name="Bluhm B."/>
            <person name="Cannon C."/>
            <person name="Castanera R."/>
            <person name="Culley D."/>
            <person name="Daum C."/>
            <person name="Ezra D."/>
            <person name="Gonzalez J."/>
            <person name="Henrissat B."/>
            <person name="Kuo A."/>
            <person name="Liang C."/>
            <person name="Lipzen A."/>
            <person name="Lutzoni F."/>
            <person name="Magnuson J."/>
            <person name="Mondo S."/>
            <person name="Nolan M."/>
            <person name="Ohm R."/>
            <person name="Pangilinan J."/>
            <person name="Park H.-J."/>
            <person name="Ramirez L."/>
            <person name="Alfaro M."/>
            <person name="Sun H."/>
            <person name="Tritt A."/>
            <person name="Yoshinaga Y."/>
            <person name="Zwiers L.-H."/>
            <person name="Turgeon B."/>
            <person name="Goodwin S."/>
            <person name="Spatafora J."/>
            <person name="Crous P."/>
            <person name="Grigoriev I."/>
        </authorList>
    </citation>
    <scope>NUCLEOTIDE SEQUENCE</scope>
    <source>
        <strain evidence="5">CBS 133067</strain>
    </source>
</reference>
<dbReference type="SUPFAM" id="SSF56112">
    <property type="entry name" value="Protein kinase-like (PK-like)"/>
    <property type="match status" value="1"/>
</dbReference>
<feature type="compositionally biased region" description="Polar residues" evidence="2">
    <location>
        <begin position="27"/>
        <end position="41"/>
    </location>
</feature>
<dbReference type="GO" id="GO:0004674">
    <property type="term" value="F:protein serine/threonine kinase activity"/>
    <property type="evidence" value="ECO:0007669"/>
    <property type="project" value="TreeGrafter"/>
</dbReference>
<evidence type="ECO:0000256" key="1">
    <source>
        <dbReference type="PROSITE-ProRule" id="PRU00042"/>
    </source>
</evidence>
<protein>
    <submittedName>
        <fullName evidence="5">Kinase-like protein</fullName>
    </submittedName>
</protein>
<evidence type="ECO:0000259" key="4">
    <source>
        <dbReference type="PROSITE" id="PS50157"/>
    </source>
</evidence>
<feature type="compositionally biased region" description="Polar residues" evidence="2">
    <location>
        <begin position="1033"/>
        <end position="1043"/>
    </location>
</feature>
<dbReference type="Gene3D" id="1.10.510.10">
    <property type="entry name" value="Transferase(Phosphotransferase) domain 1"/>
    <property type="match status" value="1"/>
</dbReference>
<feature type="region of interest" description="Disordered" evidence="2">
    <location>
        <begin position="1143"/>
        <end position="1164"/>
    </location>
</feature>
<sequence>MATTIVSSYSTELSHCVSDSSDDQATDGPSGSSLLIQQSGHVPNAPSHNPLLPAVPIHQPVSHTSDHVDGEPNITSSGVAPLPSSFSSLQSPSLSATTITPASPDFRGRLALPGYKADPIIYVYPHAPVPREHLDRAPRVIQIFRENVFNSKEKIVSGKYLKDQIAMVDYVVKMCGPSPAEARPSILAICTPKTLPALKKELTQPHVRSQYCQNDGPGYLSRLMGKRDTIDVPRPQFGLYFWADRAGPRTLCWHVPGIRKSKTSTGPLASLMLCGSRIRPRDKNSTNSSTFATLGCVLHIDSEFYGLTVAHVFRTATTTGSKASDHRRAEVNDSGGCNEPIGSSTTESEDENSIVDFDEDYDFSDEDEDESEIEENSEVSPTFTDPLSEREGGGFSRAMIDMPGNECTGNEWADVEHVTIPDDHGLIPDHSDFDWAGLRMATPLKRLPNAYIVCGRETSVQVISDIATGQPQRPRNVHIISSYATTKHGVLLPGSSFVGSLSGRGPSEVWNVSMSDSNGIEPGDSGSLVVDAVTHIAYGHVVASNPLGQVYIAPLPAAVEQIKAVFKTSAVRLADPLRLLRDKLITYFQSKTFTDNLRKEDMLAFHAFSRLVQEYAAGKASSQLMTPHFDRTALQYTLKDCDCNMTKMAITDVLDSRTKLAEGGFGTVYQVNISKDIWPIVPLSSNANPVFACKRLPMKTNHVSQWQTEATVLQKLRKHSNEHIIELLANFSAGDSYYLIFPLAECDLDSYMSSDPRSSDGPYITWMLRQFEGLASALKLLHSSLDGGRSAGTHHDIKPANILVFNSSNESSQDTQSTYGTLVLADFGLSSVQTKPFSATRGCASGSKLWNSRSRADPLYAAPESEIPSLAHPNMGSVDIWSLGCVMIEACVWLTYGAEKRLQFLKELQSDTTSNSPSYYEAHATASDVRFYLKPQVSTWMTSLLENSKGNRMLHRTIDLLTNGRILDPDPNSRPTASELVVKIRAILQAEEASLHESAKSSSDNTPVWTRTWVSLKTESCDKEAVDSDTYCQSDVTASPSSESEIRQQHTARPDCLHPSDLDSLGHEPDEIPIGHAPLKQLCPYCTEFGRPKSLKYHITAKHRLAHPHECPKCGRLFSQSEHLSTHRKDGCFPPEASSRLSSGYHAAGKGSITSNDDPMHSNASDIRCKIDAESQSISAIEESPPEPQSISTHSAPVCHTHPCTDSIAHPPGAKGMRSGGVKRYPRGRTGPTVESF</sequence>
<feature type="compositionally biased region" description="Acidic residues" evidence="2">
    <location>
        <begin position="347"/>
        <end position="377"/>
    </location>
</feature>
<feature type="domain" description="Protein kinase" evidence="3">
    <location>
        <begin position="654"/>
        <end position="988"/>
    </location>
</feature>
<proteinExistence type="predicted"/>
<evidence type="ECO:0000313" key="5">
    <source>
        <dbReference type="EMBL" id="KAF2101470.1"/>
    </source>
</evidence>
<feature type="region of interest" description="Disordered" evidence="2">
    <location>
        <begin position="16"/>
        <end position="81"/>
    </location>
</feature>
<dbReference type="PROSITE" id="PS50157">
    <property type="entry name" value="ZINC_FINGER_C2H2_2"/>
    <property type="match status" value="1"/>
</dbReference>
<evidence type="ECO:0000256" key="2">
    <source>
        <dbReference type="SAM" id="MobiDB-lite"/>
    </source>
</evidence>
<feature type="region of interest" description="Disordered" evidence="2">
    <location>
        <begin position="1176"/>
        <end position="1237"/>
    </location>
</feature>
<feature type="compositionally biased region" description="Polar residues" evidence="2">
    <location>
        <begin position="1152"/>
        <end position="1164"/>
    </location>
</feature>
<dbReference type="InterPro" id="IPR000719">
    <property type="entry name" value="Prot_kinase_dom"/>
</dbReference>
<name>A0A9P4M8V7_9PEZI</name>
<accession>A0A9P4M8V7</accession>
<dbReference type="GO" id="GO:0005524">
    <property type="term" value="F:ATP binding"/>
    <property type="evidence" value="ECO:0007669"/>
    <property type="project" value="InterPro"/>
</dbReference>
<feature type="region of interest" description="Disordered" evidence="2">
    <location>
        <begin position="318"/>
        <end position="395"/>
    </location>
</feature>
<keyword evidence="1" id="KW-0479">Metal-binding</keyword>
<dbReference type="PANTHER" id="PTHR24359:SF1">
    <property type="entry name" value="INHIBITOR OF NUCLEAR FACTOR KAPPA-B KINASE EPSILON SUBUNIT HOMOLOG 1-RELATED"/>
    <property type="match status" value="1"/>
</dbReference>
<keyword evidence="6" id="KW-1185">Reference proteome</keyword>
<keyword evidence="1" id="KW-0862">Zinc</keyword>
<dbReference type="GO" id="GO:0008270">
    <property type="term" value="F:zinc ion binding"/>
    <property type="evidence" value="ECO:0007669"/>
    <property type="project" value="UniProtKB-KW"/>
</dbReference>
<dbReference type="AlphaFoldDB" id="A0A9P4M8V7"/>
<organism evidence="5 6">
    <name type="scientific">Rhizodiscina lignyota</name>
    <dbReference type="NCBI Taxonomy" id="1504668"/>
    <lineage>
        <taxon>Eukaryota</taxon>
        <taxon>Fungi</taxon>
        <taxon>Dikarya</taxon>
        <taxon>Ascomycota</taxon>
        <taxon>Pezizomycotina</taxon>
        <taxon>Dothideomycetes</taxon>
        <taxon>Pleosporomycetidae</taxon>
        <taxon>Aulographales</taxon>
        <taxon>Rhizodiscinaceae</taxon>
        <taxon>Rhizodiscina</taxon>
    </lineage>
</organism>
<gene>
    <name evidence="5" type="ORF">NA57DRAFT_72913</name>
</gene>
<dbReference type="InterPro" id="IPR013087">
    <property type="entry name" value="Znf_C2H2_type"/>
</dbReference>
<dbReference type="OrthoDB" id="5865767at2759"/>
<dbReference type="InterPro" id="IPR011009">
    <property type="entry name" value="Kinase-like_dom_sf"/>
</dbReference>
<evidence type="ECO:0000259" key="3">
    <source>
        <dbReference type="PROSITE" id="PS50011"/>
    </source>
</evidence>